<gene>
    <name evidence="2" type="ORF">A1Q1_05156</name>
</gene>
<dbReference type="PANTHER" id="PTHR21974:SF2">
    <property type="entry name" value="RE15880P"/>
    <property type="match status" value="1"/>
</dbReference>
<reference evidence="2 3" key="1">
    <citation type="journal article" date="2012" name="Eukaryot. Cell">
        <title>Draft genome sequence of CBS 2479, the standard type strain of Trichosporon asahii.</title>
        <authorList>
            <person name="Yang R.Y."/>
            <person name="Li H.T."/>
            <person name="Zhu H."/>
            <person name="Zhou G.P."/>
            <person name="Wang M."/>
            <person name="Wang L."/>
        </authorList>
    </citation>
    <scope>NUCLEOTIDE SEQUENCE [LARGE SCALE GENOMIC DNA]</scope>
    <source>
        <strain evidence="3">ATCC 90039 / CBS 2479 / JCM 2466 / KCTC 7840 / NCYC 2677 / UAMH 7654</strain>
    </source>
</reference>
<dbReference type="RefSeq" id="XP_014177438.1">
    <property type="nucleotide sequence ID" value="XM_014321963.1"/>
</dbReference>
<name>J6EU64_TRIAS</name>
<organism evidence="2 3">
    <name type="scientific">Trichosporon asahii var. asahii (strain ATCC 90039 / CBS 2479 / JCM 2466 / KCTC 7840 / NBRC 103889/ NCYC 2677 / UAMH 7654)</name>
    <name type="common">Yeast</name>
    <dbReference type="NCBI Taxonomy" id="1186058"/>
    <lineage>
        <taxon>Eukaryota</taxon>
        <taxon>Fungi</taxon>
        <taxon>Dikarya</taxon>
        <taxon>Basidiomycota</taxon>
        <taxon>Agaricomycotina</taxon>
        <taxon>Tremellomycetes</taxon>
        <taxon>Trichosporonales</taxon>
        <taxon>Trichosporonaceae</taxon>
        <taxon>Trichosporon</taxon>
    </lineage>
</organism>
<evidence type="ECO:0000313" key="2">
    <source>
        <dbReference type="EMBL" id="EJT46327.1"/>
    </source>
</evidence>
<dbReference type="AlphaFoldDB" id="J6EU64"/>
<keyword evidence="1" id="KW-0175">Coiled coil</keyword>
<sequence>MTVPQVDLQAHSELLARLQSLSYAPPTLTAVQRQLEQSQSGLAAEQAGVAALHAKTGKEFKDWKAIENRTLKRLWVKIKHPVHGRERLTELEAKEEAEYVAALTAEQTAAARTAVLEDQVRRLTEQVNELRGAVDSYERTKTELDALYRRVFDGPTPAFPEEDRLEANYRAALDEYNASQGNTVNEQRAIAYLTEADAHLQQAIKIVGSSTDYATMNSYGGIDDVAMVEHSELAKAQREADQARLLVEQAQQLLPGLPGLKDVQMPKGNMISDVFFDSTWSELAFRQRVDDADTELRNAQKQLHGLVGQVQAQSSAQSPRVQQAAKNLEQARGALENIRRNIMLRGGA</sequence>
<dbReference type="PANTHER" id="PTHR21974">
    <property type="entry name" value="RE15880P"/>
    <property type="match status" value="1"/>
</dbReference>
<dbReference type="OrthoDB" id="2562743at2759"/>
<dbReference type="KEGG" id="tasa:A1Q1_05156"/>
<dbReference type="Proteomes" id="UP000002748">
    <property type="component" value="Unassembled WGS sequence"/>
</dbReference>
<dbReference type="GeneID" id="25988668"/>
<dbReference type="HOGENOM" id="CLU_044873_1_0_1"/>
<evidence type="ECO:0000256" key="1">
    <source>
        <dbReference type="SAM" id="Coils"/>
    </source>
</evidence>
<protein>
    <submittedName>
        <fullName evidence="2">Uncharacterized protein</fullName>
    </submittedName>
</protein>
<evidence type="ECO:0000313" key="3">
    <source>
        <dbReference type="Proteomes" id="UP000002748"/>
    </source>
</evidence>
<comment type="caution">
    <text evidence="2">The sequence shown here is derived from an EMBL/GenBank/DDBJ whole genome shotgun (WGS) entry which is preliminary data.</text>
</comment>
<accession>J6EU64</accession>
<feature type="coiled-coil region" evidence="1">
    <location>
        <begin position="113"/>
        <end position="140"/>
    </location>
</feature>
<feature type="coiled-coil region" evidence="1">
    <location>
        <begin position="289"/>
        <end position="341"/>
    </location>
</feature>
<dbReference type="EMBL" id="ALBS01000297">
    <property type="protein sequence ID" value="EJT46327.1"/>
    <property type="molecule type" value="Genomic_DNA"/>
</dbReference>
<dbReference type="VEuPathDB" id="FungiDB:A1Q1_05156"/>
<proteinExistence type="predicted"/>